<keyword evidence="3" id="KW-1185">Reference proteome</keyword>
<comment type="caution">
    <text evidence="2">The sequence shown here is derived from an EMBL/GenBank/DDBJ whole genome shotgun (WGS) entry which is preliminary data.</text>
</comment>
<dbReference type="Pfam" id="PF07793">
    <property type="entry name" value="DUF1631"/>
    <property type="match status" value="1"/>
</dbReference>
<dbReference type="RefSeq" id="WP_386754329.1">
    <property type="nucleotide sequence ID" value="NZ_JBHSNM010000002.1"/>
</dbReference>
<keyword evidence="1" id="KW-0175">Coiled coil</keyword>
<protein>
    <submittedName>
        <fullName evidence="2">DUF1631 family protein</fullName>
    </submittedName>
</protein>
<feature type="coiled-coil region" evidence="1">
    <location>
        <begin position="442"/>
        <end position="469"/>
    </location>
</feature>
<evidence type="ECO:0000313" key="2">
    <source>
        <dbReference type="EMBL" id="MFC5570000.1"/>
    </source>
</evidence>
<name>A0ABW0SLZ4_9GAMM</name>
<evidence type="ECO:0000256" key="1">
    <source>
        <dbReference type="SAM" id="Coils"/>
    </source>
</evidence>
<organism evidence="2 3">
    <name type="scientific">Lysobacter yangpyeongensis</name>
    <dbReference type="NCBI Taxonomy" id="346182"/>
    <lineage>
        <taxon>Bacteria</taxon>
        <taxon>Pseudomonadati</taxon>
        <taxon>Pseudomonadota</taxon>
        <taxon>Gammaproteobacteria</taxon>
        <taxon>Lysobacterales</taxon>
        <taxon>Lysobacteraceae</taxon>
        <taxon>Lysobacter</taxon>
    </lineage>
</organism>
<sequence length="726" mass="79930">MSDYPPGIASTAQGASQRSDPARVLEEIKRISVELLGAVPSGLFGPVEFALQDSSSRGVLRATEMQALMKLRQQSSALVMRYRQQIGQGFDDFRSLRIRNRGDLPLSLVAESQLAFHLAGQQLAQAIETRFAAALETMGARLDRLAEALQMQPGSNPIGAGRLAGAFIETFRDAQMPQDLQPLMFRAYEQELTRLLGDLYTRINQLLASSGYGAPVQGPRPLPPKDVQVARRDEEFELVQQIRRTRPVDPAIAAQFAQLRSELHAWRQQLPGQAQADAMNALPRRELRTEEVVSVVSLLQPESPDLFVRALAGQPGQLARVIRDQLVDGGRRLGHSPEHTRMSAEQDDAIDLVGMLFESLFQSYALLDHARRLYGRLVMPYVKVAMNDNALFVQREHPARKLLDAITEACEGNAAATPQDRELIERCAAISQRIVADYNEDLAVFELAHAELEALLEQHRRRVELQEARAAKATFGRERLSEARTQADQVLHQLFDEPMTGPVGEFLAQPWRHHLVQTLLRDGAGSPRHGETLALANALLEADRIARLGSEGRRLADRLLVLQDALTQCLASSGLDEEAAMQRLADLIRALALPDVPRTVHAMPTPAADEDAATEDASLWLGLGLAGGTDAMQPDPELAARMRRLLPGEWLRLLDPAGQAVAVKVAWISPMTGRFLLVNRRGLRVLVASAAELASLAQAGRLQVGAERAPTDEAMRHLRDRLAHAA</sequence>
<evidence type="ECO:0000313" key="3">
    <source>
        <dbReference type="Proteomes" id="UP001596036"/>
    </source>
</evidence>
<proteinExistence type="predicted"/>
<dbReference type="EMBL" id="JBHSNM010000002">
    <property type="protein sequence ID" value="MFC5570000.1"/>
    <property type="molecule type" value="Genomic_DNA"/>
</dbReference>
<dbReference type="Proteomes" id="UP001596036">
    <property type="component" value="Unassembled WGS sequence"/>
</dbReference>
<reference evidence="3" key="1">
    <citation type="journal article" date="2019" name="Int. J. Syst. Evol. Microbiol.">
        <title>The Global Catalogue of Microorganisms (GCM) 10K type strain sequencing project: providing services to taxonomists for standard genome sequencing and annotation.</title>
        <authorList>
            <consortium name="The Broad Institute Genomics Platform"/>
            <consortium name="The Broad Institute Genome Sequencing Center for Infectious Disease"/>
            <person name="Wu L."/>
            <person name="Ma J."/>
        </authorList>
    </citation>
    <scope>NUCLEOTIDE SEQUENCE [LARGE SCALE GENOMIC DNA]</scope>
    <source>
        <strain evidence="3">KACC 11407</strain>
    </source>
</reference>
<accession>A0ABW0SLZ4</accession>
<gene>
    <name evidence="2" type="ORF">ACFPN1_08015</name>
</gene>
<dbReference type="InterPro" id="IPR012434">
    <property type="entry name" value="DUF1631"/>
</dbReference>